<organism evidence="5 6">
    <name type="scientific">Arenibacter nanhaiticus</name>
    <dbReference type="NCBI Taxonomy" id="558155"/>
    <lineage>
        <taxon>Bacteria</taxon>
        <taxon>Pseudomonadati</taxon>
        <taxon>Bacteroidota</taxon>
        <taxon>Flavobacteriia</taxon>
        <taxon>Flavobacteriales</taxon>
        <taxon>Flavobacteriaceae</taxon>
        <taxon>Arenibacter</taxon>
    </lineage>
</organism>
<evidence type="ECO:0000256" key="3">
    <source>
        <dbReference type="ARBA" id="ARBA00048488"/>
    </source>
</evidence>
<name>A0A1M6B694_9FLAO</name>
<dbReference type="GO" id="GO:0033743">
    <property type="term" value="F:peptide-methionine (R)-S-oxide reductase activity"/>
    <property type="evidence" value="ECO:0007669"/>
    <property type="project" value="UniProtKB-EC"/>
</dbReference>
<dbReference type="InterPro" id="IPR028427">
    <property type="entry name" value="Met_Sox_Rdtase_MsrB"/>
</dbReference>
<dbReference type="NCBIfam" id="TIGR00357">
    <property type="entry name" value="peptide-methionine (R)-S-oxide reductase MsrB"/>
    <property type="match status" value="1"/>
</dbReference>
<feature type="domain" description="MsrB" evidence="4">
    <location>
        <begin position="53"/>
        <end position="175"/>
    </location>
</feature>
<dbReference type="PANTHER" id="PTHR10173">
    <property type="entry name" value="METHIONINE SULFOXIDE REDUCTASE"/>
    <property type="match status" value="1"/>
</dbReference>
<dbReference type="PROSITE" id="PS51257">
    <property type="entry name" value="PROKAR_LIPOPROTEIN"/>
    <property type="match status" value="1"/>
</dbReference>
<dbReference type="InterPro" id="IPR011057">
    <property type="entry name" value="Mss4-like_sf"/>
</dbReference>
<dbReference type="STRING" id="558155.SAMN04487911_10280"/>
<evidence type="ECO:0000313" key="6">
    <source>
        <dbReference type="Proteomes" id="UP000184231"/>
    </source>
</evidence>
<dbReference type="Gene3D" id="2.170.150.20">
    <property type="entry name" value="Peptide methionine sulfoxide reductase"/>
    <property type="match status" value="1"/>
</dbReference>
<dbReference type="Proteomes" id="UP000184231">
    <property type="component" value="Unassembled WGS sequence"/>
</dbReference>
<dbReference type="EMBL" id="FQYX01000002">
    <property type="protein sequence ID" value="SHI44236.1"/>
    <property type="molecule type" value="Genomic_DNA"/>
</dbReference>
<reference evidence="5 6" key="1">
    <citation type="submission" date="2016-11" db="EMBL/GenBank/DDBJ databases">
        <authorList>
            <person name="Jaros S."/>
            <person name="Januszkiewicz K."/>
            <person name="Wedrychowicz H."/>
        </authorList>
    </citation>
    <scope>NUCLEOTIDE SEQUENCE [LARGE SCALE GENOMIC DNA]</scope>
    <source>
        <strain evidence="5 6">CGMCC 1.8863</strain>
    </source>
</reference>
<dbReference type="GO" id="GO:0030091">
    <property type="term" value="P:protein repair"/>
    <property type="evidence" value="ECO:0007669"/>
    <property type="project" value="InterPro"/>
</dbReference>
<dbReference type="AlphaFoldDB" id="A0A1M6B694"/>
<dbReference type="SUPFAM" id="SSF51316">
    <property type="entry name" value="Mss4-like"/>
    <property type="match status" value="1"/>
</dbReference>
<comment type="catalytic activity">
    <reaction evidence="3">
        <text>L-methionyl-[protein] + [thioredoxin]-disulfide + H2O = L-methionyl-(R)-S-oxide-[protein] + [thioredoxin]-dithiol</text>
        <dbReference type="Rhea" id="RHEA:24164"/>
        <dbReference type="Rhea" id="RHEA-COMP:10698"/>
        <dbReference type="Rhea" id="RHEA-COMP:10700"/>
        <dbReference type="Rhea" id="RHEA-COMP:12313"/>
        <dbReference type="Rhea" id="RHEA-COMP:12314"/>
        <dbReference type="ChEBI" id="CHEBI:15377"/>
        <dbReference type="ChEBI" id="CHEBI:16044"/>
        <dbReference type="ChEBI" id="CHEBI:29950"/>
        <dbReference type="ChEBI" id="CHEBI:45764"/>
        <dbReference type="ChEBI" id="CHEBI:50058"/>
        <dbReference type="EC" id="1.8.4.12"/>
    </reaction>
</comment>
<dbReference type="Pfam" id="PF01641">
    <property type="entry name" value="SelR"/>
    <property type="match status" value="1"/>
</dbReference>
<accession>A0A1M6B694</accession>
<dbReference type="PANTHER" id="PTHR10173:SF52">
    <property type="entry name" value="METHIONINE-R-SULFOXIDE REDUCTASE B1"/>
    <property type="match status" value="1"/>
</dbReference>
<evidence type="ECO:0000256" key="2">
    <source>
        <dbReference type="ARBA" id="ARBA00023002"/>
    </source>
</evidence>
<sequence length="176" mass="19611">MADRISIKSKIMNKLIPIICILFIGCKGNSQEKENVKPNTATKTTQYKVTKTEAEWRKQLTDIQFYVLRKAGTEKAGTSELLHNKEKGVYVCAGCGTHLFKSEHKYDSGTGWPSFDREIKGNVAFEVDNKLGIIRTEEHCAVCGGHLGHVFNDGPRKTTGKRHCINGAALKFVPEN</sequence>
<dbReference type="PROSITE" id="PS51790">
    <property type="entry name" value="MSRB"/>
    <property type="match status" value="1"/>
</dbReference>
<protein>
    <recommendedName>
        <fullName evidence="1">peptide-methionine (R)-S-oxide reductase</fullName>
        <ecNumber evidence="1">1.8.4.12</ecNumber>
    </recommendedName>
</protein>
<evidence type="ECO:0000256" key="1">
    <source>
        <dbReference type="ARBA" id="ARBA00012499"/>
    </source>
</evidence>
<dbReference type="GO" id="GO:0006979">
    <property type="term" value="P:response to oxidative stress"/>
    <property type="evidence" value="ECO:0007669"/>
    <property type="project" value="InterPro"/>
</dbReference>
<evidence type="ECO:0000313" key="5">
    <source>
        <dbReference type="EMBL" id="SHI44236.1"/>
    </source>
</evidence>
<dbReference type="EC" id="1.8.4.12" evidence="1"/>
<proteinExistence type="predicted"/>
<dbReference type="InterPro" id="IPR002579">
    <property type="entry name" value="Met_Sox_Rdtase_MsrB_dom"/>
</dbReference>
<keyword evidence="6" id="KW-1185">Reference proteome</keyword>
<gene>
    <name evidence="5" type="ORF">SAMN04487911_10280</name>
</gene>
<keyword evidence="2" id="KW-0560">Oxidoreductase</keyword>
<dbReference type="GO" id="GO:0005737">
    <property type="term" value="C:cytoplasm"/>
    <property type="evidence" value="ECO:0007669"/>
    <property type="project" value="TreeGrafter"/>
</dbReference>
<evidence type="ECO:0000259" key="4">
    <source>
        <dbReference type="PROSITE" id="PS51790"/>
    </source>
</evidence>